<dbReference type="InterPro" id="IPR051304">
    <property type="entry name" value="SCF_F-box_domain"/>
</dbReference>
<dbReference type="PANTHER" id="PTHR47123:SF7">
    <property type="entry name" value="DUF295 DOMAIN-CONTAINING PROTEIN"/>
    <property type="match status" value="1"/>
</dbReference>
<dbReference type="EMBL" id="CAKOAT010275600">
    <property type="protein sequence ID" value="CAH8360006.1"/>
    <property type="molecule type" value="Genomic_DNA"/>
</dbReference>
<keyword evidence="3" id="KW-1185">Reference proteome</keyword>
<feature type="domain" description="KIB1-4 beta-propeller" evidence="1">
    <location>
        <begin position="164"/>
        <end position="341"/>
    </location>
</feature>
<dbReference type="InterPro" id="IPR005174">
    <property type="entry name" value="KIB1-4_b-propeller"/>
</dbReference>
<dbReference type="AlphaFoldDB" id="A0ABC8KSA3"/>
<evidence type="ECO:0000313" key="2">
    <source>
        <dbReference type="EMBL" id="CAH8360006.1"/>
    </source>
</evidence>
<evidence type="ECO:0000313" key="3">
    <source>
        <dbReference type="Proteomes" id="UP001642260"/>
    </source>
</evidence>
<reference evidence="2 3" key="1">
    <citation type="submission" date="2022-03" db="EMBL/GenBank/DDBJ databases">
        <authorList>
            <person name="Macdonald S."/>
            <person name="Ahmed S."/>
            <person name="Newling K."/>
        </authorList>
    </citation>
    <scope>NUCLEOTIDE SEQUENCE [LARGE SCALE GENOMIC DNA]</scope>
</reference>
<proteinExistence type="predicted"/>
<dbReference type="Proteomes" id="UP001642260">
    <property type="component" value="Unassembled WGS sequence"/>
</dbReference>
<dbReference type="Pfam" id="PF03478">
    <property type="entry name" value="Beta-prop_KIB1-4"/>
    <property type="match status" value="1"/>
</dbReference>
<sequence>MGKWSELPSEIIHSISLRIDNLFDLIHFRSVCSFWRSSSLLKVRRMPSLRCPLPLDSGGYGDDCHILRSRVYRVNFSNRDNSPRYWLFKLREKENGDIILHGLFRREHPSVYGWLSPNFTLDLINCQVLELAQDHVACYTSWFEPFESVGKQEGFIGFMSLDAENNEFMILGKLSFNRPAAYRSINGRWTELEITPNGHLEAILSYKNKFYAIDRTGITIVVEPTLEVSTWSRPCDKTRLRWLVKSGDKVLLVEMCTESWSDFRIPNIREKKIWFEISELDEENNNWIQVEDIDGRVLFLEQFCSISCLVTEIQGFRANSIIFMDLWGVNNTSKHEGILVYEFNEQGVRSLADIPEYVELFPSPPGWIVSNG</sequence>
<dbReference type="PANTHER" id="PTHR47123">
    <property type="entry name" value="F-BOX PROTEIN SKIP23"/>
    <property type="match status" value="1"/>
</dbReference>
<organism evidence="2 3">
    <name type="scientific">Eruca vesicaria subsp. sativa</name>
    <name type="common">Garden rocket</name>
    <name type="synonym">Eruca sativa</name>
    <dbReference type="NCBI Taxonomy" id="29727"/>
    <lineage>
        <taxon>Eukaryota</taxon>
        <taxon>Viridiplantae</taxon>
        <taxon>Streptophyta</taxon>
        <taxon>Embryophyta</taxon>
        <taxon>Tracheophyta</taxon>
        <taxon>Spermatophyta</taxon>
        <taxon>Magnoliopsida</taxon>
        <taxon>eudicotyledons</taxon>
        <taxon>Gunneridae</taxon>
        <taxon>Pentapetalae</taxon>
        <taxon>rosids</taxon>
        <taxon>malvids</taxon>
        <taxon>Brassicales</taxon>
        <taxon>Brassicaceae</taxon>
        <taxon>Brassiceae</taxon>
        <taxon>Eruca</taxon>
    </lineage>
</organism>
<gene>
    <name evidence="2" type="ORF">ERUC_LOCUS25762</name>
</gene>
<name>A0ABC8KSA3_ERUVS</name>
<accession>A0ABC8KSA3</accession>
<evidence type="ECO:0000259" key="1">
    <source>
        <dbReference type="Pfam" id="PF03478"/>
    </source>
</evidence>
<comment type="caution">
    <text evidence="2">The sequence shown here is derived from an EMBL/GenBank/DDBJ whole genome shotgun (WGS) entry which is preliminary data.</text>
</comment>
<protein>
    <recommendedName>
        <fullName evidence="1">KIB1-4 beta-propeller domain-containing protein</fullName>
    </recommendedName>
</protein>